<gene>
    <name evidence="1" type="ORF">DPEC_G00022370</name>
</gene>
<evidence type="ECO:0000313" key="1">
    <source>
        <dbReference type="EMBL" id="KAJ8015076.1"/>
    </source>
</evidence>
<accession>A0ACC2HGN9</accession>
<evidence type="ECO:0000313" key="2">
    <source>
        <dbReference type="Proteomes" id="UP001157502"/>
    </source>
</evidence>
<proteinExistence type="predicted"/>
<organism evidence="1 2">
    <name type="scientific">Dallia pectoralis</name>
    <name type="common">Alaska blackfish</name>
    <dbReference type="NCBI Taxonomy" id="75939"/>
    <lineage>
        <taxon>Eukaryota</taxon>
        <taxon>Metazoa</taxon>
        <taxon>Chordata</taxon>
        <taxon>Craniata</taxon>
        <taxon>Vertebrata</taxon>
        <taxon>Euteleostomi</taxon>
        <taxon>Actinopterygii</taxon>
        <taxon>Neopterygii</taxon>
        <taxon>Teleostei</taxon>
        <taxon>Protacanthopterygii</taxon>
        <taxon>Esociformes</taxon>
        <taxon>Umbridae</taxon>
        <taxon>Dallia</taxon>
    </lineage>
</organism>
<sequence length="578" mass="63675">MKRYAFYIHPSIWYDPTGQHTLGAGHLLIWQLRKSREVIFCKITFSSTSKTIVYATDIFVCFRSQCVYQLDAMAQFLNLMRGATTGQVVVTDCLNFWGGYRVKPKEGTRAEPVYEPATGRKLCDMLPCGKEEVDQSIQSAHAGFLKWSKMAGMERARVMLEAARLIRERRDSIAKLEVINNGKSITEAEVDIDVSWQTIEYYAGMAGTLAGQHIQLPGGAFAYTRREPLGVCAGIGAWNYPFQVAVWKSAPALACGNAMVFKPSPFTPVTAVILAEIYKEAGVPDGLFNVVQGGAETGTLLCNHPGVAKVSFTGSVPTGRKIMEMSAKTVKHVTLELGGKSPLIIFKDCELDNAVKGALMANFLTQGQVCCNGTRVFVQKDILPKFLEEVVRKTKAIRIGDPLLESTRMGALITKQHLDKVLGFVSQAKKEGARVLCGGDAFTPDDPKLKGGYYMSPCVLDNCRDDMTCVREEIFGPVMSVLSFETEEEVLKRANDTTFGLASGVFTRDISRAHRVAENIQAGTCFINNYNVNPVEVPFGGYKQSGFGKENGQVTIEYYSQLKTVIVEMGDVDDYFNN</sequence>
<dbReference type="Proteomes" id="UP001157502">
    <property type="component" value="Chromosome 2"/>
</dbReference>
<keyword evidence="2" id="KW-1185">Reference proteome</keyword>
<comment type="caution">
    <text evidence="1">The sequence shown here is derived from an EMBL/GenBank/DDBJ whole genome shotgun (WGS) entry which is preliminary data.</text>
</comment>
<reference evidence="1" key="1">
    <citation type="submission" date="2021-05" db="EMBL/GenBank/DDBJ databases">
        <authorList>
            <person name="Pan Q."/>
            <person name="Jouanno E."/>
            <person name="Zahm M."/>
            <person name="Klopp C."/>
            <person name="Cabau C."/>
            <person name="Louis A."/>
            <person name="Berthelot C."/>
            <person name="Parey E."/>
            <person name="Roest Crollius H."/>
            <person name="Montfort J."/>
            <person name="Robinson-Rechavi M."/>
            <person name="Bouchez O."/>
            <person name="Lampietro C."/>
            <person name="Lopez Roques C."/>
            <person name="Donnadieu C."/>
            <person name="Postlethwait J."/>
            <person name="Bobe J."/>
            <person name="Dillon D."/>
            <person name="Chandos A."/>
            <person name="von Hippel F."/>
            <person name="Guiguen Y."/>
        </authorList>
    </citation>
    <scope>NUCLEOTIDE SEQUENCE</scope>
    <source>
        <strain evidence="1">YG-Jan2019</strain>
    </source>
</reference>
<name>A0ACC2HGN9_DALPE</name>
<protein>
    <submittedName>
        <fullName evidence="1">Uncharacterized protein</fullName>
    </submittedName>
</protein>
<dbReference type="EMBL" id="CM055729">
    <property type="protein sequence ID" value="KAJ8015076.1"/>
    <property type="molecule type" value="Genomic_DNA"/>
</dbReference>